<reference evidence="5 6" key="1">
    <citation type="submission" date="2016-06" db="EMBL/GenBank/DDBJ databases">
        <title>Evolution of pathogenesis and genome organization in the Tremellales.</title>
        <authorList>
            <person name="Cuomo C."/>
            <person name="Litvintseva A."/>
            <person name="Heitman J."/>
            <person name="Chen Y."/>
            <person name="Sun S."/>
            <person name="Springer D."/>
            <person name="Dromer F."/>
            <person name="Young S."/>
            <person name="Zeng Q."/>
            <person name="Chapman S."/>
            <person name="Gujja S."/>
            <person name="Saif S."/>
            <person name="Birren B."/>
        </authorList>
    </citation>
    <scope>NUCLEOTIDE SEQUENCE [LARGE SCALE GENOMIC DNA]</scope>
    <source>
        <strain evidence="5 6">CBS 7118</strain>
    </source>
</reference>
<keyword evidence="6" id="KW-1185">Reference proteome</keyword>
<dbReference type="InterPro" id="IPR004088">
    <property type="entry name" value="KH_dom_type_1"/>
</dbReference>
<feature type="domain" description="K Homology" evidence="4">
    <location>
        <begin position="936"/>
        <end position="1014"/>
    </location>
</feature>
<feature type="region of interest" description="Disordered" evidence="3">
    <location>
        <begin position="112"/>
        <end position="133"/>
    </location>
</feature>
<feature type="region of interest" description="Disordered" evidence="3">
    <location>
        <begin position="240"/>
        <end position="274"/>
    </location>
</feature>
<feature type="domain" description="K Homology" evidence="4">
    <location>
        <begin position="785"/>
        <end position="857"/>
    </location>
</feature>
<proteinExistence type="predicted"/>
<dbReference type="Gene3D" id="3.30.1370.10">
    <property type="entry name" value="K Homology domain, type 1"/>
    <property type="match status" value="10"/>
</dbReference>
<keyword evidence="2" id="KW-0694">RNA-binding</keyword>
<dbReference type="Proteomes" id="UP000094819">
    <property type="component" value="Unassembled WGS sequence"/>
</dbReference>
<dbReference type="SMART" id="SM00322">
    <property type="entry name" value="KH"/>
    <property type="match status" value="10"/>
</dbReference>
<comment type="caution">
    <text evidence="5">The sequence shown here is derived from an EMBL/GenBank/DDBJ whole genome shotgun (WGS) entry which is preliminary data.</text>
</comment>
<dbReference type="Pfam" id="PF00013">
    <property type="entry name" value="KH_1"/>
    <property type="match status" value="7"/>
</dbReference>
<protein>
    <recommendedName>
        <fullName evidence="4">K Homology domain-containing protein</fullName>
    </recommendedName>
</protein>
<feature type="domain" description="K Homology" evidence="4">
    <location>
        <begin position="386"/>
        <end position="451"/>
    </location>
</feature>
<dbReference type="GeneID" id="30194115"/>
<feature type="region of interest" description="Disordered" evidence="3">
    <location>
        <begin position="1099"/>
        <end position="1123"/>
    </location>
</feature>
<accession>A0A1E3J1Q4</accession>
<feature type="domain" description="K Homology" evidence="4">
    <location>
        <begin position="541"/>
        <end position="619"/>
    </location>
</feature>
<feature type="domain" description="K Homology" evidence="4">
    <location>
        <begin position="620"/>
        <end position="695"/>
    </location>
</feature>
<feature type="domain" description="K Homology" evidence="4">
    <location>
        <begin position="201"/>
        <end position="289"/>
    </location>
</feature>
<feature type="domain" description="K Homology" evidence="4">
    <location>
        <begin position="862"/>
        <end position="932"/>
    </location>
</feature>
<evidence type="ECO:0000256" key="2">
    <source>
        <dbReference type="PROSITE-ProRule" id="PRU00117"/>
    </source>
</evidence>
<gene>
    <name evidence="5" type="ORF">L198_04902</name>
</gene>
<dbReference type="EMBL" id="AWGH01000014">
    <property type="protein sequence ID" value="ODN94758.1"/>
    <property type="molecule type" value="Genomic_DNA"/>
</dbReference>
<organism evidence="5 6">
    <name type="scientific">Cryptococcus wingfieldii CBS 7118</name>
    <dbReference type="NCBI Taxonomy" id="1295528"/>
    <lineage>
        <taxon>Eukaryota</taxon>
        <taxon>Fungi</taxon>
        <taxon>Dikarya</taxon>
        <taxon>Basidiomycota</taxon>
        <taxon>Agaricomycotina</taxon>
        <taxon>Tremellomycetes</taxon>
        <taxon>Tremellales</taxon>
        <taxon>Cryptococcaceae</taxon>
        <taxon>Cryptococcus</taxon>
    </lineage>
</organism>
<dbReference type="PANTHER" id="PTHR10627:SF31">
    <property type="entry name" value="DODECA-SATELLITE-BINDING PROTEIN 1, ISOFORM A"/>
    <property type="match status" value="1"/>
</dbReference>
<sequence length="1317" mass="140598">MAFSAADLQKVRRPFSQASTVMERAGECEGLAVGLRDDERHLELEGAPDPFPTLGAAPTPVAKKVKPATTAAVDTNSEDAFPSLGASSAPKAASKPATSLWASKSSAVKTAAKPMAPGGLGRTGVPSAGSHPFAETFSIPSAELVQGKTTQETVKKVQEQTGAIVESSTQMRTGLKTFHVRAADQKKLNQARRMIEGGLRKPVNISVEVPITVLGTIIGPKGATLKSIIDATGVKIDVPRRDTLPAYSPKDNGSDDDDEENEEPQVPIAVSGSSIGCNDAKERILALFAHKMSQTSTSIKTIPSAFYILFSSKVSELEQGLGESKVSIKVPEPAVWKALEQQGQADIEGRKVSVDSEASIKVKGDREAVKAVVDAIIKEFETVSKGFSLKRVSIPKRQHRFLIGSAASDILAETESIVELPAVDDSSDRVVIRGPQSKLGAAQSLVFEKANAVTVEPVDLAALFRRSTSEPVSHATNVLRYMRSAKIKTIAAAHPKVQIFPAFPSAIENTGDVIIDVVGEDGEEVANVVDEIEALAKTIDPSSVTTVQVDHLAHSLLTGKRSSKISNFEKAHNVTVVFPSASEESSNVLLVYNGPKNANPTGVFEAASNELSEIAKEVADIKTEVLEVDKKFHKYIIGQGGSVLNAIIGEDALVSVKVGVSGSKFPSTTLEDSVTIRGPRTEVDRISKQIAQVVEDGKNDAIVNGYTAQFDIDQKYVPHLVGQAGASINKLRETLDVKVNFDDAAEKEVKKGSKKTTVHCTIVGRKEPVEEAKKRLLAQIEKLEDETTESVTIKRAIQPALIGAGGKYAIRLEEKYGVKLSFPRDAKDTGANPDQVTIRGGKKGVAAVKAELLEAAAFETESRQEASFKVPGKAVAQIVGKGGATINGIKNETGAQIDIEREAGEDGKTTITVRGDKAAISAAKEAVLNVVKELGDEITVELTIDSKYHRSLIGQGGSNLRELISTAGGPSEGYKQAGLVNFPRSGDEATDKVRLRGDSKLVKKIQEELEKQVATLKETVVYGVVVPQAQHATKIGRGGSALQDLQRKTGAVIHFPGSRQYSSIGEIENKEELGDAAETDIVKVIGSKSAIAKATEVLQITSERPQRSDSRQAQGRGTPDLASQNVSIPAKFYHAIAEQANLIRQIRSVGAFLNIPTPAPAKSSPKRPSGDANGEALAAKTARIDLDGEEDVPDVQGEWALEENYQDGGDEELEWAVRAREEDLERAVKILEGALEKAKQATHIGYLTGLPRSAFPRIIGSKGATISRIRLETGADVQVGKEDDLITITGDKESVLQAKDAIVSIVSRPSRESRERY</sequence>
<feature type="domain" description="K Homology" evidence="4">
    <location>
        <begin position="704"/>
        <end position="781"/>
    </location>
</feature>
<dbReference type="GO" id="GO:0005737">
    <property type="term" value="C:cytoplasm"/>
    <property type="evidence" value="ECO:0007669"/>
    <property type="project" value="TreeGrafter"/>
</dbReference>
<keyword evidence="1" id="KW-0677">Repeat</keyword>
<dbReference type="InterPro" id="IPR004087">
    <property type="entry name" value="KH_dom"/>
</dbReference>
<dbReference type="PROSITE" id="PS50084">
    <property type="entry name" value="KH_TYPE_1"/>
    <property type="match status" value="8"/>
</dbReference>
<dbReference type="CDD" id="cd22408">
    <property type="entry name" value="KH-I_Vigilin_rpt4"/>
    <property type="match status" value="1"/>
</dbReference>
<dbReference type="CDD" id="cd00105">
    <property type="entry name" value="KH-I"/>
    <property type="match status" value="3"/>
</dbReference>
<evidence type="ECO:0000313" key="6">
    <source>
        <dbReference type="Proteomes" id="UP000094819"/>
    </source>
</evidence>
<dbReference type="OrthoDB" id="10027144at2759"/>
<dbReference type="PANTHER" id="PTHR10627">
    <property type="entry name" value="SCP160"/>
    <property type="match status" value="1"/>
</dbReference>
<feature type="compositionally biased region" description="Acidic residues" evidence="3">
    <location>
        <begin position="254"/>
        <end position="263"/>
    </location>
</feature>
<dbReference type="GO" id="GO:0003729">
    <property type="term" value="F:mRNA binding"/>
    <property type="evidence" value="ECO:0007669"/>
    <property type="project" value="TreeGrafter"/>
</dbReference>
<feature type="domain" description="K Homology" evidence="4">
    <location>
        <begin position="1242"/>
        <end position="1307"/>
    </location>
</feature>
<dbReference type="CDD" id="cd22449">
    <property type="entry name" value="KH-I_ScSCP160_rpt4"/>
    <property type="match status" value="1"/>
</dbReference>
<dbReference type="InterPro" id="IPR036612">
    <property type="entry name" value="KH_dom_type_1_sf"/>
</dbReference>
<dbReference type="SUPFAM" id="SSF54791">
    <property type="entry name" value="Eukaryotic type KH-domain (KH-domain type I)"/>
    <property type="match status" value="10"/>
</dbReference>
<feature type="compositionally biased region" description="Polar residues" evidence="3">
    <location>
        <begin position="1111"/>
        <end position="1123"/>
    </location>
</feature>
<dbReference type="RefSeq" id="XP_019031037.1">
    <property type="nucleotide sequence ID" value="XM_019177005.1"/>
</dbReference>
<feature type="domain" description="K Homology" evidence="4">
    <location>
        <begin position="1018"/>
        <end position="1103"/>
    </location>
</feature>
<name>A0A1E3J1Q4_9TREE</name>
<evidence type="ECO:0000259" key="4">
    <source>
        <dbReference type="SMART" id="SM00322"/>
    </source>
</evidence>
<evidence type="ECO:0000256" key="3">
    <source>
        <dbReference type="SAM" id="MobiDB-lite"/>
    </source>
</evidence>
<evidence type="ECO:0000256" key="1">
    <source>
        <dbReference type="ARBA" id="ARBA00022737"/>
    </source>
</evidence>
<evidence type="ECO:0000313" key="5">
    <source>
        <dbReference type="EMBL" id="ODN94758.1"/>
    </source>
</evidence>